<reference evidence="2" key="1">
    <citation type="submission" date="2022-10" db="EMBL/GenBank/DDBJ databases">
        <title>Culturing micro-colonial fungi from biological soil crusts in the Mojave desert and describing Neophaeococcomyces mojavensis, and introducing the new genera and species Taxawa tesnikishii.</title>
        <authorList>
            <person name="Kurbessoian T."/>
            <person name="Stajich J.E."/>
        </authorList>
    </citation>
    <scope>NUCLEOTIDE SEQUENCE</scope>
    <source>
        <strain evidence="2">TK_41</strain>
    </source>
</reference>
<comment type="caution">
    <text evidence="2">The sequence shown here is derived from an EMBL/GenBank/DDBJ whole genome shotgun (WGS) entry which is preliminary data.</text>
</comment>
<evidence type="ECO:0000256" key="1">
    <source>
        <dbReference type="SAM" id="MobiDB-lite"/>
    </source>
</evidence>
<organism evidence="2 3">
    <name type="scientific">Cladophialophora chaetospira</name>
    <dbReference type="NCBI Taxonomy" id="386627"/>
    <lineage>
        <taxon>Eukaryota</taxon>
        <taxon>Fungi</taxon>
        <taxon>Dikarya</taxon>
        <taxon>Ascomycota</taxon>
        <taxon>Pezizomycotina</taxon>
        <taxon>Eurotiomycetes</taxon>
        <taxon>Chaetothyriomycetidae</taxon>
        <taxon>Chaetothyriales</taxon>
        <taxon>Herpotrichiellaceae</taxon>
        <taxon>Cladophialophora</taxon>
    </lineage>
</organism>
<dbReference type="Proteomes" id="UP001172673">
    <property type="component" value="Unassembled WGS sequence"/>
</dbReference>
<feature type="compositionally biased region" description="Basic and acidic residues" evidence="1">
    <location>
        <begin position="18"/>
        <end position="33"/>
    </location>
</feature>
<accession>A0AA39CDZ5</accession>
<dbReference type="Gene3D" id="3.30.420.40">
    <property type="match status" value="2"/>
</dbReference>
<dbReference type="AlphaFoldDB" id="A0AA39CDZ5"/>
<sequence>MNRRSQTRQASGPTGSDPGRKRQRENAAEESQNKKAKATKKGATQTSRRDGSPEPSQANTTKSFAPTRNPQVEYHVLLVIDGGTEDIKAAYAIVKTIDGVEQPVEPNDVKPIEWSEGELSTCSQMAHKQTVDASSGETVTTDLFGYQVDTAQAKGEIEEKNITRHMKPMLFEGHLAQEKKSGSAVDRIMGRLNLNPDLSRTTALLSAVGDQFAHHTVKLEVQRYGRLLQWVLRHCLQRIRNNQRELDWPDFDRIEDIENFLKDNPNITIGLPVPAKCTDQDNRRIVAAANLAGIEHPNLMSEPAAALMHELREKLKRNIPVVGKRYLVLDAGAGSADFLLVFVDDVEVEGHDGMTALTLRAELPPDTKWCGGAGVNAHAAKLLLKEMVTATRKPLKWLLKKVQSNRLAKLKRELSRCNDPARRRQLESLTG</sequence>
<gene>
    <name evidence="2" type="ORF">H2200_010980</name>
</gene>
<protein>
    <submittedName>
        <fullName evidence="2">Uncharacterized protein</fullName>
    </submittedName>
</protein>
<evidence type="ECO:0000313" key="3">
    <source>
        <dbReference type="Proteomes" id="UP001172673"/>
    </source>
</evidence>
<feature type="compositionally biased region" description="Polar residues" evidence="1">
    <location>
        <begin position="54"/>
        <end position="67"/>
    </location>
</feature>
<evidence type="ECO:0000313" key="2">
    <source>
        <dbReference type="EMBL" id="KAJ9604865.1"/>
    </source>
</evidence>
<name>A0AA39CDZ5_9EURO</name>
<proteinExistence type="predicted"/>
<feature type="region of interest" description="Disordered" evidence="1">
    <location>
        <begin position="1"/>
        <end position="67"/>
    </location>
</feature>
<dbReference type="Gene3D" id="3.90.640.10">
    <property type="entry name" value="Actin, Chain A, domain 4"/>
    <property type="match status" value="1"/>
</dbReference>
<keyword evidence="3" id="KW-1185">Reference proteome</keyword>
<dbReference type="EMBL" id="JAPDRK010000018">
    <property type="protein sequence ID" value="KAJ9604865.1"/>
    <property type="molecule type" value="Genomic_DNA"/>
</dbReference>